<dbReference type="Proteomes" id="UP001198565">
    <property type="component" value="Unassembled WGS sequence"/>
</dbReference>
<dbReference type="Pfam" id="PF13419">
    <property type="entry name" value="HAD_2"/>
    <property type="match status" value="1"/>
</dbReference>
<dbReference type="PANTHER" id="PTHR43481">
    <property type="entry name" value="FRUCTOSE-1-PHOSPHATE PHOSPHATASE"/>
    <property type="match status" value="1"/>
</dbReference>
<dbReference type="EMBL" id="JAINVZ010000005">
    <property type="protein sequence ID" value="MBY8885243.1"/>
    <property type="molecule type" value="Genomic_DNA"/>
</dbReference>
<dbReference type="SFLD" id="SFLDG01129">
    <property type="entry name" value="C1.5:_HAD__Beta-PGM__Phosphata"/>
    <property type="match status" value="1"/>
</dbReference>
<comment type="caution">
    <text evidence="1">The sequence shown here is derived from an EMBL/GenBank/DDBJ whole genome shotgun (WGS) entry which is preliminary data.</text>
</comment>
<proteinExistence type="predicted"/>
<dbReference type="SUPFAM" id="SSF56784">
    <property type="entry name" value="HAD-like"/>
    <property type="match status" value="1"/>
</dbReference>
<protein>
    <submittedName>
        <fullName evidence="1">HAD-IA family hydrolase</fullName>
    </submittedName>
</protein>
<keyword evidence="1" id="KW-0378">Hydrolase</keyword>
<organism evidence="1 2">
    <name type="scientific">Streptantibioticus parmotrematis</name>
    <dbReference type="NCBI Taxonomy" id="2873249"/>
    <lineage>
        <taxon>Bacteria</taxon>
        <taxon>Bacillati</taxon>
        <taxon>Actinomycetota</taxon>
        <taxon>Actinomycetes</taxon>
        <taxon>Kitasatosporales</taxon>
        <taxon>Streptomycetaceae</taxon>
        <taxon>Streptantibioticus</taxon>
    </lineage>
</organism>
<dbReference type="PANTHER" id="PTHR43481:SF4">
    <property type="entry name" value="GLYCEROL-1-PHOSPHATE PHOSPHOHYDROLASE 1-RELATED"/>
    <property type="match status" value="1"/>
</dbReference>
<dbReference type="SFLD" id="SFLDS00003">
    <property type="entry name" value="Haloacid_Dehalogenase"/>
    <property type="match status" value="1"/>
</dbReference>
<name>A0ABS7QQN4_9ACTN</name>
<dbReference type="NCBIfam" id="TIGR01509">
    <property type="entry name" value="HAD-SF-IA-v3"/>
    <property type="match status" value="1"/>
</dbReference>
<evidence type="ECO:0000313" key="2">
    <source>
        <dbReference type="Proteomes" id="UP001198565"/>
    </source>
</evidence>
<sequence>MEAVVFDHDGTLVDSITPDYEACSQVFREYGAELPAAVWAADVCGNTDGYPALFARLAESIGRHDAAARMRERLSELWAASLLPGSVPLMPAVRDVLDGLRESGVRLAVASAAPRTWVTGCLEHHRLLDRFQAVVAAEDVERRKPAPDAYLAAAARLGVPPERCVAVEDSLTGVDAALAAGMRVIAVPTPVTRSLDYSRADHVLPGLGGLTAALRAPSDRKAAHVRH</sequence>
<dbReference type="InterPro" id="IPR036412">
    <property type="entry name" value="HAD-like_sf"/>
</dbReference>
<dbReference type="Gene3D" id="3.40.50.1000">
    <property type="entry name" value="HAD superfamily/HAD-like"/>
    <property type="match status" value="1"/>
</dbReference>
<gene>
    <name evidence="1" type="ORF">K7472_10340</name>
</gene>
<keyword evidence="2" id="KW-1185">Reference proteome</keyword>
<reference evidence="1 2" key="1">
    <citation type="submission" date="2021-08" db="EMBL/GenBank/DDBJ databases">
        <title>Streptomyces sp. PTM05 isolated from lichen.</title>
        <authorList>
            <person name="Somphong A."/>
            <person name="Phongsopitanun W."/>
            <person name="Tanasupawat S."/>
        </authorList>
    </citation>
    <scope>NUCLEOTIDE SEQUENCE [LARGE SCALE GENOMIC DNA]</scope>
    <source>
        <strain evidence="1 2">Ptm05</strain>
    </source>
</reference>
<dbReference type="PRINTS" id="PR00413">
    <property type="entry name" value="HADHALOGNASE"/>
</dbReference>
<dbReference type="InterPro" id="IPR023198">
    <property type="entry name" value="PGP-like_dom2"/>
</dbReference>
<dbReference type="SFLD" id="SFLDG01135">
    <property type="entry name" value="C1.5.6:_HAD__Beta-PGM__Phospha"/>
    <property type="match status" value="1"/>
</dbReference>
<dbReference type="InterPro" id="IPR051806">
    <property type="entry name" value="HAD-like_SPP"/>
</dbReference>
<accession>A0ABS7QQN4</accession>
<evidence type="ECO:0000313" key="1">
    <source>
        <dbReference type="EMBL" id="MBY8885243.1"/>
    </source>
</evidence>
<dbReference type="InterPro" id="IPR006439">
    <property type="entry name" value="HAD-SF_hydro_IA"/>
</dbReference>
<dbReference type="Gene3D" id="1.10.150.240">
    <property type="entry name" value="Putative phosphatase, domain 2"/>
    <property type="match status" value="1"/>
</dbReference>
<dbReference type="InterPro" id="IPR041492">
    <property type="entry name" value="HAD_2"/>
</dbReference>
<dbReference type="InterPro" id="IPR023214">
    <property type="entry name" value="HAD_sf"/>
</dbReference>
<dbReference type="GO" id="GO:0016787">
    <property type="term" value="F:hydrolase activity"/>
    <property type="evidence" value="ECO:0007669"/>
    <property type="project" value="UniProtKB-KW"/>
</dbReference>